<accession>A0A841T4X1</accession>
<reference evidence="4 5" key="1">
    <citation type="submission" date="2020-08" db="EMBL/GenBank/DDBJ databases">
        <title>Cohnella phylogeny.</title>
        <authorList>
            <person name="Dunlap C."/>
        </authorList>
    </citation>
    <scope>NUCLEOTIDE SEQUENCE [LARGE SCALE GENOMIC DNA]</scope>
    <source>
        <strain evidence="4 5">DSM 25241</strain>
    </source>
</reference>
<keyword evidence="5" id="KW-1185">Reference proteome</keyword>
<keyword evidence="2" id="KW-0732">Signal</keyword>
<dbReference type="GO" id="GO:1904680">
    <property type="term" value="F:peptide transmembrane transporter activity"/>
    <property type="evidence" value="ECO:0007669"/>
    <property type="project" value="TreeGrafter"/>
</dbReference>
<feature type="region of interest" description="Disordered" evidence="1">
    <location>
        <begin position="26"/>
        <end position="52"/>
    </location>
</feature>
<dbReference type="AlphaFoldDB" id="A0A841T4X1"/>
<dbReference type="RefSeq" id="WP_185123105.1">
    <property type="nucleotide sequence ID" value="NZ_JACJVQ010000025.1"/>
</dbReference>
<evidence type="ECO:0000313" key="4">
    <source>
        <dbReference type="EMBL" id="MBB6637896.1"/>
    </source>
</evidence>
<evidence type="ECO:0000259" key="3">
    <source>
        <dbReference type="Pfam" id="PF00496"/>
    </source>
</evidence>
<dbReference type="PIRSF" id="PIRSF002741">
    <property type="entry name" value="MppA"/>
    <property type="match status" value="1"/>
</dbReference>
<dbReference type="PROSITE" id="PS51257">
    <property type="entry name" value="PROKAR_LIPOPROTEIN"/>
    <property type="match status" value="1"/>
</dbReference>
<feature type="signal peptide" evidence="2">
    <location>
        <begin position="1"/>
        <end position="19"/>
    </location>
</feature>
<dbReference type="InterPro" id="IPR000914">
    <property type="entry name" value="SBP_5_dom"/>
</dbReference>
<name>A0A841T4X1_9BACL</name>
<dbReference type="GO" id="GO:0015833">
    <property type="term" value="P:peptide transport"/>
    <property type="evidence" value="ECO:0007669"/>
    <property type="project" value="TreeGrafter"/>
</dbReference>
<dbReference type="SUPFAM" id="SSF53850">
    <property type="entry name" value="Periplasmic binding protein-like II"/>
    <property type="match status" value="1"/>
</dbReference>
<dbReference type="InterPro" id="IPR039424">
    <property type="entry name" value="SBP_5"/>
</dbReference>
<feature type="chain" id="PRO_5039104124" evidence="2">
    <location>
        <begin position="20"/>
        <end position="546"/>
    </location>
</feature>
<evidence type="ECO:0000256" key="1">
    <source>
        <dbReference type="SAM" id="MobiDB-lite"/>
    </source>
</evidence>
<organism evidence="4 5">
    <name type="scientific">Cohnella thailandensis</name>
    <dbReference type="NCBI Taxonomy" id="557557"/>
    <lineage>
        <taxon>Bacteria</taxon>
        <taxon>Bacillati</taxon>
        <taxon>Bacillota</taxon>
        <taxon>Bacilli</taxon>
        <taxon>Bacillales</taxon>
        <taxon>Paenibacillaceae</taxon>
        <taxon>Cohnella</taxon>
    </lineage>
</organism>
<dbReference type="EMBL" id="JACJVQ010000025">
    <property type="protein sequence ID" value="MBB6637896.1"/>
    <property type="molecule type" value="Genomic_DNA"/>
</dbReference>
<dbReference type="CDD" id="cd08517">
    <property type="entry name" value="PBP2_NikA_DppA_OppA_like_13"/>
    <property type="match status" value="1"/>
</dbReference>
<dbReference type="Pfam" id="PF00496">
    <property type="entry name" value="SBP_bac_5"/>
    <property type="match status" value="1"/>
</dbReference>
<dbReference type="Gene3D" id="3.10.105.10">
    <property type="entry name" value="Dipeptide-binding Protein, Domain 3"/>
    <property type="match status" value="1"/>
</dbReference>
<dbReference type="Proteomes" id="UP000535838">
    <property type="component" value="Unassembled WGS sequence"/>
</dbReference>
<comment type="caution">
    <text evidence="4">The sequence shown here is derived from an EMBL/GenBank/DDBJ whole genome shotgun (WGS) entry which is preliminary data.</text>
</comment>
<protein>
    <submittedName>
        <fullName evidence="4">ABC transporter substrate-binding protein</fullName>
    </submittedName>
</protein>
<sequence length="546" mass="58923">MQKRLTWFIALALIIGLLAGCSNNNGNSESSASPSASAGGDASGSPSASASAAAGQAKEGGTLIVGLSGDPLSFNPDGTGDDFMYPIAQNVFNRLVKINNKQQIIPDLAESWEVTDDGLQYTFHLHSGVKWHDGQAFTSKDVKFTLEAIKSNSGFASTFLAGIADISTPDDNTVVVKLSKPDAAFIGYLAWYGTFILPEHVYGSNWAGGTGTTPIGTGPFKFDGYKAGVSVNLVKNPDYFAQVPHVDKLIFSIITDPNTMVQAFYNGEIDILGGDPPASELDAMMNNSKVRVVTSLWPSRVYLLFNFDREPFDKPEVRQAIAYALNNDEIVAKAQKGQAQVAKTFLSPVYDWAVSNDYAVPATDVDKAKQLLEQAGLKPDKDGNYLSATLDIFEYNVYQDIATVIKDQLAKAGIKITINVSDYAAWEASVSTDHKYDLSILGGYQGPDVGAVKSRVGTGGPSNMMGYSNPTLDRLLEEGATLVKEEERKAKYTEIQKILSEDLPIVPISEYVGSNPVQSYVKGEPGSEEAVGHTAFNEYSYVWLDK</sequence>
<feature type="domain" description="Solute-binding protein family 5" evidence="3">
    <location>
        <begin position="103"/>
        <end position="446"/>
    </location>
</feature>
<dbReference type="PANTHER" id="PTHR30290">
    <property type="entry name" value="PERIPLASMIC BINDING COMPONENT OF ABC TRANSPORTER"/>
    <property type="match status" value="1"/>
</dbReference>
<proteinExistence type="predicted"/>
<dbReference type="GO" id="GO:0042597">
    <property type="term" value="C:periplasmic space"/>
    <property type="evidence" value="ECO:0007669"/>
    <property type="project" value="UniProtKB-ARBA"/>
</dbReference>
<gene>
    <name evidence="4" type="ORF">H7B67_27530</name>
</gene>
<dbReference type="GO" id="GO:0043190">
    <property type="term" value="C:ATP-binding cassette (ABC) transporter complex"/>
    <property type="evidence" value="ECO:0007669"/>
    <property type="project" value="InterPro"/>
</dbReference>
<evidence type="ECO:0000313" key="5">
    <source>
        <dbReference type="Proteomes" id="UP000535838"/>
    </source>
</evidence>
<dbReference type="InterPro" id="IPR030678">
    <property type="entry name" value="Peptide/Ni-bd"/>
</dbReference>
<dbReference type="Gene3D" id="3.40.190.10">
    <property type="entry name" value="Periplasmic binding protein-like II"/>
    <property type="match status" value="1"/>
</dbReference>
<evidence type="ECO:0000256" key="2">
    <source>
        <dbReference type="SAM" id="SignalP"/>
    </source>
</evidence>